<sequence>MDSNLSQPPVPTLVDTGMHKEDQQATSSPTSLGVTSEARANPQLSSGMSAFNLKEPIYSASFIIHSESASGNDASVASTAEVDPGNYAPIDFVPQQQDLESPKDNPVIVVGDSDEDEDDEVHATKNVETKDTLVPKSSSHRSSQIQELTNQVLILQSQMHKLEAKKNKAEAEAALLKAQTSFPNMEQLNKLLVKSLKSEFSMILSTYDFSSSLPTKLKDIPSKFNDLTEEWELPSEFLVVPSQVKMVQAKLKTLDALPSLLNKVTNALNHFAQAITTTPQMQSPFPQSPPKGSSQTEGEHIKKDKGKKVLFSEEDMKESTESDSNDDETYLFGSMVESSRIKKKIKEEDKAEATKRESDVRKEDLIDLLGLEVVNKYYNDKLQKGPITLKVYREDGTSEIIPNFKASTRMDYIHMTKAELCINLDIPLSKQDLLDKLNDLVNKNRKHDDDIHDYFKANKRLKSSVQYKDHLPGTVLNEPVLCMILFNSYHRHDFVTIEEFRDFSNTMLYIVQEIFFRLHQGPGLDDHARTFSSLLLAEIDKRNLNPLKQMRVIKQLRQ</sequence>
<evidence type="ECO:0008006" key="5">
    <source>
        <dbReference type="Google" id="ProtNLM"/>
    </source>
</evidence>
<comment type="caution">
    <text evidence="3">The sequence shown here is derived from an EMBL/GenBank/DDBJ whole genome shotgun (WGS) entry which is preliminary data.</text>
</comment>
<name>A0ABQ5IYI5_9ASTR</name>
<evidence type="ECO:0000313" key="3">
    <source>
        <dbReference type="EMBL" id="GJU05272.1"/>
    </source>
</evidence>
<evidence type="ECO:0000256" key="2">
    <source>
        <dbReference type="SAM" id="MobiDB-lite"/>
    </source>
</evidence>
<evidence type="ECO:0000256" key="1">
    <source>
        <dbReference type="SAM" id="Coils"/>
    </source>
</evidence>
<feature type="coiled-coil region" evidence="1">
    <location>
        <begin position="145"/>
        <end position="181"/>
    </location>
</feature>
<accession>A0ABQ5IYI5</accession>
<protein>
    <recommendedName>
        <fullName evidence="5">Retrovirus-related Pol polyprotein from transposon TNT 1-94</fullName>
    </recommendedName>
</protein>
<organism evidence="3 4">
    <name type="scientific">Tanacetum coccineum</name>
    <dbReference type="NCBI Taxonomy" id="301880"/>
    <lineage>
        <taxon>Eukaryota</taxon>
        <taxon>Viridiplantae</taxon>
        <taxon>Streptophyta</taxon>
        <taxon>Embryophyta</taxon>
        <taxon>Tracheophyta</taxon>
        <taxon>Spermatophyta</taxon>
        <taxon>Magnoliopsida</taxon>
        <taxon>eudicotyledons</taxon>
        <taxon>Gunneridae</taxon>
        <taxon>Pentapetalae</taxon>
        <taxon>asterids</taxon>
        <taxon>campanulids</taxon>
        <taxon>Asterales</taxon>
        <taxon>Asteraceae</taxon>
        <taxon>Asteroideae</taxon>
        <taxon>Anthemideae</taxon>
        <taxon>Anthemidinae</taxon>
        <taxon>Tanacetum</taxon>
    </lineage>
</organism>
<feature type="region of interest" description="Disordered" evidence="2">
    <location>
        <begin position="278"/>
        <end position="329"/>
    </location>
</feature>
<feature type="compositionally biased region" description="Polar residues" evidence="2">
    <location>
        <begin position="24"/>
        <end position="34"/>
    </location>
</feature>
<feature type="region of interest" description="Disordered" evidence="2">
    <location>
        <begin position="1"/>
        <end position="45"/>
    </location>
</feature>
<reference evidence="3" key="2">
    <citation type="submission" date="2022-01" db="EMBL/GenBank/DDBJ databases">
        <authorList>
            <person name="Yamashiro T."/>
            <person name="Shiraishi A."/>
            <person name="Satake H."/>
            <person name="Nakayama K."/>
        </authorList>
    </citation>
    <scope>NUCLEOTIDE SEQUENCE</scope>
</reference>
<keyword evidence="4" id="KW-1185">Reference proteome</keyword>
<feature type="compositionally biased region" description="Acidic residues" evidence="2">
    <location>
        <begin position="312"/>
        <end position="329"/>
    </location>
</feature>
<keyword evidence="1" id="KW-0175">Coiled coil</keyword>
<dbReference type="EMBL" id="BQNB010021332">
    <property type="protein sequence ID" value="GJU05272.1"/>
    <property type="molecule type" value="Genomic_DNA"/>
</dbReference>
<evidence type="ECO:0000313" key="4">
    <source>
        <dbReference type="Proteomes" id="UP001151760"/>
    </source>
</evidence>
<proteinExistence type="predicted"/>
<dbReference type="Proteomes" id="UP001151760">
    <property type="component" value="Unassembled WGS sequence"/>
</dbReference>
<gene>
    <name evidence="3" type="ORF">Tco_1121702</name>
</gene>
<reference evidence="3" key="1">
    <citation type="journal article" date="2022" name="Int. J. Mol. Sci.">
        <title>Draft Genome of Tanacetum Coccineum: Genomic Comparison of Closely Related Tanacetum-Family Plants.</title>
        <authorList>
            <person name="Yamashiro T."/>
            <person name="Shiraishi A."/>
            <person name="Nakayama K."/>
            <person name="Satake H."/>
        </authorList>
    </citation>
    <scope>NUCLEOTIDE SEQUENCE</scope>
</reference>